<sequence>MARIMKNRKFKIAVAMLFVILFLALFMGVPLLHAGHDCSGEDCPICHFIQTTLRQISGILSIIAIAAVFLTALKLSAFCILLLKIFSAGSLVSQKVQLNN</sequence>
<dbReference type="RefSeq" id="WP_046443653.1">
    <property type="nucleotide sequence ID" value="NZ_LAYJ01000102.1"/>
</dbReference>
<feature type="transmembrane region" description="Helical" evidence="1">
    <location>
        <begin position="58"/>
        <end position="83"/>
    </location>
</feature>
<keyword evidence="1" id="KW-0812">Transmembrane</keyword>
<protein>
    <submittedName>
        <fullName evidence="2">Uncharacterized protein</fullName>
    </submittedName>
</protein>
<reference evidence="2 3" key="1">
    <citation type="submission" date="2015-04" db="EMBL/GenBank/DDBJ databases">
        <title>Draft genome sequence of bacteremic isolate Catabacter hongkongensis type strain HKU16T.</title>
        <authorList>
            <person name="Lau S.K."/>
            <person name="Teng J.L."/>
            <person name="Huang Y."/>
            <person name="Curreem S.O."/>
            <person name="Tsui S.K."/>
            <person name="Woo P.C."/>
        </authorList>
    </citation>
    <scope>NUCLEOTIDE SEQUENCE [LARGE SCALE GENOMIC DNA]</scope>
    <source>
        <strain evidence="2 3">HKU16</strain>
    </source>
</reference>
<name>A0A0M2NI79_9FIRM</name>
<comment type="caution">
    <text evidence="2">The sequence shown here is derived from an EMBL/GenBank/DDBJ whole genome shotgun (WGS) entry which is preliminary data.</text>
</comment>
<keyword evidence="1" id="KW-1133">Transmembrane helix</keyword>
<dbReference type="EMBL" id="LAYJ01000102">
    <property type="protein sequence ID" value="KKI50666.1"/>
    <property type="molecule type" value="Genomic_DNA"/>
</dbReference>
<dbReference type="AlphaFoldDB" id="A0A0M2NI79"/>
<accession>A0A0M2NI79</accession>
<keyword evidence="3" id="KW-1185">Reference proteome</keyword>
<keyword evidence="1" id="KW-0472">Membrane</keyword>
<evidence type="ECO:0000313" key="2">
    <source>
        <dbReference type="EMBL" id="KKI50666.1"/>
    </source>
</evidence>
<evidence type="ECO:0000256" key="1">
    <source>
        <dbReference type="SAM" id="Phobius"/>
    </source>
</evidence>
<dbReference type="STRING" id="270498.CHK_1781"/>
<dbReference type="OrthoDB" id="1863318at2"/>
<dbReference type="Proteomes" id="UP000034076">
    <property type="component" value="Unassembled WGS sequence"/>
</dbReference>
<gene>
    <name evidence="2" type="ORF">CHK_1781</name>
</gene>
<evidence type="ECO:0000313" key="3">
    <source>
        <dbReference type="Proteomes" id="UP000034076"/>
    </source>
</evidence>
<organism evidence="2 3">
    <name type="scientific">Christensenella hongkongensis</name>
    <dbReference type="NCBI Taxonomy" id="270498"/>
    <lineage>
        <taxon>Bacteria</taxon>
        <taxon>Bacillati</taxon>
        <taxon>Bacillota</taxon>
        <taxon>Clostridia</taxon>
        <taxon>Christensenellales</taxon>
        <taxon>Christensenellaceae</taxon>
        <taxon>Christensenella</taxon>
    </lineage>
</organism>
<proteinExistence type="predicted"/>